<dbReference type="EMBL" id="LHPM01000013">
    <property type="protein sequence ID" value="OAL65380.1"/>
    <property type="molecule type" value="Genomic_DNA"/>
</dbReference>
<accession>A0A178EZ19</accession>
<feature type="region of interest" description="Disordered" evidence="1">
    <location>
        <begin position="1"/>
        <end position="20"/>
    </location>
</feature>
<sequence>MTEAEDEAGDDGEKRRRRRKVEVAKVEVEKVEVAGNHVKLAQKGSPPSGAARGPLNRFGTPTGALAMFWYFLRHRNFAGERSIST</sequence>
<evidence type="ECO:0000313" key="2">
    <source>
        <dbReference type="EMBL" id="OAL65380.1"/>
    </source>
</evidence>
<name>A0A178EZ19_TRIRU</name>
<evidence type="ECO:0000313" key="3">
    <source>
        <dbReference type="Proteomes" id="UP000243015"/>
    </source>
</evidence>
<protein>
    <submittedName>
        <fullName evidence="2">Uncharacterized protein</fullName>
    </submittedName>
</protein>
<dbReference type="Proteomes" id="UP000243015">
    <property type="component" value="Unassembled WGS sequence"/>
</dbReference>
<gene>
    <name evidence="2" type="ORF">A7C99_2476</name>
</gene>
<comment type="caution">
    <text evidence="2">The sequence shown here is derived from an EMBL/GenBank/DDBJ whole genome shotgun (WGS) entry which is preliminary data.</text>
</comment>
<reference evidence="2 3" key="1">
    <citation type="submission" date="2016-05" db="EMBL/GenBank/DDBJ databases">
        <title>Genome sequencing of Trichophyton rubrum CMCC(F)T1i isolated from hair.</title>
        <authorList>
            <person name="Zhan P."/>
            <person name="Tao Y."/>
            <person name="Liu W."/>
        </authorList>
    </citation>
    <scope>NUCLEOTIDE SEQUENCE [LARGE SCALE GENOMIC DNA]</scope>
    <source>
        <strain evidence="3">CMCC(F)T1i</strain>
    </source>
</reference>
<feature type="compositionally biased region" description="Acidic residues" evidence="1">
    <location>
        <begin position="1"/>
        <end position="10"/>
    </location>
</feature>
<dbReference type="AlphaFoldDB" id="A0A178EZ19"/>
<proteinExistence type="predicted"/>
<evidence type="ECO:0000256" key="1">
    <source>
        <dbReference type="SAM" id="MobiDB-lite"/>
    </source>
</evidence>
<organism evidence="2 3">
    <name type="scientific">Trichophyton rubrum</name>
    <name type="common">Athlete's foot fungus</name>
    <name type="synonym">Epidermophyton rubrum</name>
    <dbReference type="NCBI Taxonomy" id="5551"/>
    <lineage>
        <taxon>Eukaryota</taxon>
        <taxon>Fungi</taxon>
        <taxon>Dikarya</taxon>
        <taxon>Ascomycota</taxon>
        <taxon>Pezizomycotina</taxon>
        <taxon>Eurotiomycetes</taxon>
        <taxon>Eurotiomycetidae</taxon>
        <taxon>Onygenales</taxon>
        <taxon>Arthrodermataceae</taxon>
        <taxon>Trichophyton</taxon>
    </lineage>
</organism>